<protein>
    <submittedName>
        <fullName evidence="3">Helix-turn-helix transcriptional regulator</fullName>
    </submittedName>
</protein>
<dbReference type="RefSeq" id="WP_187779570.1">
    <property type="nucleotide sequence ID" value="NZ_JACTUZ010000079.1"/>
</dbReference>
<dbReference type="CDD" id="cd02209">
    <property type="entry name" value="cupin_XRE_C"/>
    <property type="match status" value="1"/>
</dbReference>
<comment type="caution">
    <text evidence="3">The sequence shown here is derived from an EMBL/GenBank/DDBJ whole genome shotgun (WGS) entry which is preliminary data.</text>
</comment>
<dbReference type="Gene3D" id="1.10.260.40">
    <property type="entry name" value="lambda repressor-like DNA-binding domains"/>
    <property type="match status" value="1"/>
</dbReference>
<keyword evidence="1" id="KW-0238">DNA-binding</keyword>
<dbReference type="InterPro" id="IPR010982">
    <property type="entry name" value="Lambda_DNA-bd_dom_sf"/>
</dbReference>
<evidence type="ECO:0000313" key="4">
    <source>
        <dbReference type="Proteomes" id="UP000603940"/>
    </source>
</evidence>
<dbReference type="SUPFAM" id="SSF51182">
    <property type="entry name" value="RmlC-like cupins"/>
    <property type="match status" value="1"/>
</dbReference>
<dbReference type="PANTHER" id="PTHR46797">
    <property type="entry name" value="HTH-TYPE TRANSCRIPTIONAL REGULATOR"/>
    <property type="match status" value="1"/>
</dbReference>
<dbReference type="PANTHER" id="PTHR46797:SF10">
    <property type="entry name" value="BLR1115 PROTEIN"/>
    <property type="match status" value="1"/>
</dbReference>
<feature type="domain" description="HTH cro/C1-type" evidence="2">
    <location>
        <begin position="20"/>
        <end position="74"/>
    </location>
</feature>
<dbReference type="Pfam" id="PF01381">
    <property type="entry name" value="HTH_3"/>
    <property type="match status" value="1"/>
</dbReference>
<dbReference type="SUPFAM" id="SSF47413">
    <property type="entry name" value="lambda repressor-like DNA-binding domains"/>
    <property type="match status" value="1"/>
</dbReference>
<name>A0ABR7R9I3_9PROT</name>
<dbReference type="InterPro" id="IPR014710">
    <property type="entry name" value="RmlC-like_jellyroll"/>
</dbReference>
<dbReference type="Pfam" id="PF07883">
    <property type="entry name" value="Cupin_2"/>
    <property type="match status" value="1"/>
</dbReference>
<dbReference type="Gene3D" id="2.60.120.10">
    <property type="entry name" value="Jelly Rolls"/>
    <property type="match status" value="1"/>
</dbReference>
<dbReference type="InterPro" id="IPR011051">
    <property type="entry name" value="RmlC_Cupin_sf"/>
</dbReference>
<keyword evidence="4" id="KW-1185">Reference proteome</keyword>
<organism evidence="3 4">
    <name type="scientific">Pseudoroseomonas ludipueritiae</name>
    <dbReference type="NCBI Taxonomy" id="198093"/>
    <lineage>
        <taxon>Bacteria</taxon>
        <taxon>Pseudomonadati</taxon>
        <taxon>Pseudomonadota</taxon>
        <taxon>Alphaproteobacteria</taxon>
        <taxon>Acetobacterales</taxon>
        <taxon>Acetobacteraceae</taxon>
        <taxon>Pseudoroseomonas</taxon>
    </lineage>
</organism>
<evidence type="ECO:0000313" key="3">
    <source>
        <dbReference type="EMBL" id="MBC9178479.1"/>
    </source>
</evidence>
<accession>A0ABR7R9I3</accession>
<dbReference type="Proteomes" id="UP000603940">
    <property type="component" value="Unassembled WGS sequence"/>
</dbReference>
<dbReference type="InterPro" id="IPR050807">
    <property type="entry name" value="TransReg_Diox_bact_type"/>
</dbReference>
<dbReference type="SMART" id="SM00530">
    <property type="entry name" value="HTH_XRE"/>
    <property type="match status" value="1"/>
</dbReference>
<gene>
    <name evidence="3" type="ORF">IBL25_16155</name>
</gene>
<dbReference type="PROSITE" id="PS50943">
    <property type="entry name" value="HTH_CROC1"/>
    <property type="match status" value="1"/>
</dbReference>
<proteinExistence type="predicted"/>
<dbReference type="EMBL" id="JACTUZ010000079">
    <property type="protein sequence ID" value="MBC9178479.1"/>
    <property type="molecule type" value="Genomic_DNA"/>
</dbReference>
<evidence type="ECO:0000256" key="1">
    <source>
        <dbReference type="ARBA" id="ARBA00023125"/>
    </source>
</evidence>
<dbReference type="CDD" id="cd00093">
    <property type="entry name" value="HTH_XRE"/>
    <property type="match status" value="1"/>
</dbReference>
<dbReference type="InterPro" id="IPR001387">
    <property type="entry name" value="Cro/C1-type_HTH"/>
</dbReference>
<dbReference type="InterPro" id="IPR013096">
    <property type="entry name" value="Cupin_2"/>
</dbReference>
<reference evidence="3 4" key="1">
    <citation type="journal article" date="2009" name="Int. J. Syst. Evol. Microbiol.">
        <title>Transfer of Teichococcus ludipueritiae and Muricoccus roseus to the genus Roseomonas, as Roseomonas ludipueritiae comb. nov. and Roseomonas rosea comb. nov., respectively, and emended description of the genus Roseomonas.</title>
        <authorList>
            <person name="Sanchez-Porro C."/>
            <person name="Gallego V."/>
            <person name="Busse H.J."/>
            <person name="Kampfer P."/>
            <person name="Ventosa A."/>
        </authorList>
    </citation>
    <scope>NUCLEOTIDE SEQUENCE [LARGE SCALE GENOMIC DNA]</scope>
    <source>
        <strain evidence="3 4">DSM 14915</strain>
    </source>
</reference>
<sequence length="194" mass="20722">MSTIQDADAHDLTAPLAARLRAEREERGWSIAELAERSGVSRAMISKVERAEASPTAALLGRLVGALGMTLSTLLARAEGDAGGGGRVARAGEQPVWRDPETGYLRRAVTPPGAQPELVRVELPPGARVAYPAHTYVEWGHAIWVLEGELLFHEANARHRLGAGDCLALGPPVDCVFENASEAPCTYLVALARR</sequence>
<evidence type="ECO:0000259" key="2">
    <source>
        <dbReference type="PROSITE" id="PS50943"/>
    </source>
</evidence>